<feature type="region of interest" description="Disordered" evidence="1">
    <location>
        <begin position="363"/>
        <end position="408"/>
    </location>
</feature>
<dbReference type="InParanoid" id="F0XBC5"/>
<protein>
    <submittedName>
        <fullName evidence="2">Uncharacterized protein</fullName>
    </submittedName>
</protein>
<sequence length="408" mass="45549">MQPSEEDEDEVRDEISVKDEITVKGPAILPLDAETSVVEEDGPRQYRPRLTRKNLRRLNRITSDKNLGTQSCPSEYTVHSSLGTGVRTTTTATSYLAMQALKNGVFDCRNSKIPANLDDIRRRYDQACDAYSDTESVYEDYVEAVSAARNSATLTMETSGLLLKKYPREGYKKAYNQKFTNFPKDAGINRGLSIPVPDFVEGLQKDEFQPFPIDEMASGAVLYKYDPCSLTLPHLAGEWSLYGTKEKVRWRSAYHGAALVYTRNKALAYLGMSDPPGHAQIITFTNTGSRLTIYAHYSAVSEKGRTEYHQYPVISTNVLDTRLGFTQGRTALRCAQDYAREVSYTLRDELKDRWEEALHSVAEGSDLPVSDGTTVENSEDDGREQSEEPTTPTSAAPGSSIEVAPIWE</sequence>
<evidence type="ECO:0000256" key="1">
    <source>
        <dbReference type="SAM" id="MobiDB-lite"/>
    </source>
</evidence>
<evidence type="ECO:0000313" key="3">
    <source>
        <dbReference type="Proteomes" id="UP000007796"/>
    </source>
</evidence>
<dbReference type="GeneID" id="25978405"/>
<feature type="compositionally biased region" description="Polar residues" evidence="1">
    <location>
        <begin position="388"/>
        <end position="397"/>
    </location>
</feature>
<name>F0XBC5_GROCL</name>
<organism evidence="3">
    <name type="scientific">Grosmannia clavigera (strain kw1407 / UAMH 11150)</name>
    <name type="common">Blue stain fungus</name>
    <name type="synonym">Graphiocladiella clavigera</name>
    <dbReference type="NCBI Taxonomy" id="655863"/>
    <lineage>
        <taxon>Eukaryota</taxon>
        <taxon>Fungi</taxon>
        <taxon>Dikarya</taxon>
        <taxon>Ascomycota</taxon>
        <taxon>Pezizomycotina</taxon>
        <taxon>Sordariomycetes</taxon>
        <taxon>Sordariomycetidae</taxon>
        <taxon>Ophiostomatales</taxon>
        <taxon>Ophiostomataceae</taxon>
        <taxon>Leptographium</taxon>
    </lineage>
</organism>
<dbReference type="OrthoDB" id="5424149at2759"/>
<dbReference type="HOGENOM" id="CLU_037975_2_0_1"/>
<keyword evidence="3" id="KW-1185">Reference proteome</keyword>
<dbReference type="STRING" id="655863.F0XBC5"/>
<dbReference type="Proteomes" id="UP000007796">
    <property type="component" value="Unassembled WGS sequence"/>
</dbReference>
<gene>
    <name evidence="2" type="ORF">CMQ_5118</name>
</gene>
<dbReference type="RefSeq" id="XP_014174338.1">
    <property type="nucleotide sequence ID" value="XM_014318863.1"/>
</dbReference>
<dbReference type="AlphaFoldDB" id="F0XBC5"/>
<evidence type="ECO:0000313" key="2">
    <source>
        <dbReference type="EMBL" id="EFX04856.1"/>
    </source>
</evidence>
<dbReference type="EMBL" id="GL629756">
    <property type="protein sequence ID" value="EFX04856.1"/>
    <property type="molecule type" value="Genomic_DNA"/>
</dbReference>
<reference evidence="2 3" key="1">
    <citation type="journal article" date="2011" name="Proc. Natl. Acad. Sci. U.S.A.">
        <title>Genome and transcriptome analyses of the mountain pine beetle-fungal symbiont Grosmannia clavigera, a lodgepole pine pathogen.</title>
        <authorList>
            <person name="DiGuistini S."/>
            <person name="Wang Y."/>
            <person name="Liao N.Y."/>
            <person name="Taylor G."/>
            <person name="Tanguay P."/>
            <person name="Feau N."/>
            <person name="Henrissat B."/>
            <person name="Chan S.K."/>
            <person name="Hesse-Orce U."/>
            <person name="Alamouti S.M."/>
            <person name="Tsui C.K.M."/>
            <person name="Docking R.T."/>
            <person name="Levasseur A."/>
            <person name="Haridas S."/>
            <person name="Robertson G."/>
            <person name="Birol I."/>
            <person name="Holt R.A."/>
            <person name="Marra M.A."/>
            <person name="Hamelin R.C."/>
            <person name="Hirst M."/>
            <person name="Jones S.J.M."/>
            <person name="Bohlmann J."/>
            <person name="Breuil C."/>
        </authorList>
    </citation>
    <scope>NUCLEOTIDE SEQUENCE [LARGE SCALE GENOMIC DNA]</scope>
    <source>
        <strain evidence="3">kw1407 / UAMH 11150</strain>
    </source>
</reference>
<proteinExistence type="predicted"/>
<accession>F0XBC5</accession>